<keyword evidence="4" id="KW-0732">Signal</keyword>
<dbReference type="Gene3D" id="3.40.50.1820">
    <property type="entry name" value="alpha/beta hydrolase"/>
    <property type="match status" value="1"/>
</dbReference>
<keyword evidence="3 7" id="KW-0645">Protease</keyword>
<dbReference type="Pfam" id="PF00450">
    <property type="entry name" value="Peptidase_S10"/>
    <property type="match status" value="1"/>
</dbReference>
<evidence type="ECO:0000256" key="1">
    <source>
        <dbReference type="ARBA" id="ARBA00009431"/>
    </source>
</evidence>
<dbReference type="SUPFAM" id="SSF53474">
    <property type="entry name" value="alpha/beta-Hydrolases"/>
    <property type="match status" value="1"/>
</dbReference>
<keyword evidence="9" id="KW-1185">Reference proteome</keyword>
<keyword evidence="5 7" id="KW-0378">Hydrolase</keyword>
<dbReference type="PANTHER" id="PTHR11802">
    <property type="entry name" value="SERINE PROTEASE FAMILY S10 SERINE CARBOXYPEPTIDASE"/>
    <property type="match status" value="1"/>
</dbReference>
<comment type="caution">
    <text evidence="8">The sequence shown here is derived from an EMBL/GenBank/DDBJ whole genome shotgun (WGS) entry which is preliminary data.</text>
</comment>
<dbReference type="SMR" id="A0A2P6NY01"/>
<dbReference type="InParanoid" id="A0A2P6NY01"/>
<sequence length="462" mass="52169">MRIGDSGEDSDPWADEEHAKMQTNWFLLACLVLCFSSAEAIKSFQRPPHTDFQIGPDNVTQHAGYIAVNGTLGYKTNIFYWMFESRNDPSTDPVVIWFTGGPGCSSEIALFYENGPYSINKDLGLKINPYSWNSFATIIYVDQPVGTGFSYGEGLLDIDINEDQVARDMYEFLQNLFEKYPQYSKLPFYVTGESYAGHYIPAVSYKIYQENEKGQNPKINLKGLAIGNGWVDPYAQYPAYRDFADSRGSLNTTTRILADIALAACQGLIDTGVWPAAFVECSYYMEGMLGAIAYQEGFYPNVYNVDEVCQYPPLCYDFSLVDKFLAQPKIQEVLSVTGRSWSECSQVVHTEMLGDWMTNLDVHIPELLKAGMEVLVYSGELDFICNWIGGNYWTSNLEWAHKAEFNEQKLEEWKVNGKVAGWAKNYDNFTFLKVAKAGHMVPLDQPENALAMLKVFLSGGKW</sequence>
<dbReference type="InterPro" id="IPR029058">
    <property type="entry name" value="AB_hydrolase_fold"/>
</dbReference>
<dbReference type="EMBL" id="MDYQ01000007">
    <property type="protein sequence ID" value="PRP88822.1"/>
    <property type="molecule type" value="Genomic_DNA"/>
</dbReference>
<evidence type="ECO:0000256" key="3">
    <source>
        <dbReference type="ARBA" id="ARBA00022670"/>
    </source>
</evidence>
<dbReference type="EC" id="3.4.16.-" evidence="7"/>
<dbReference type="Proteomes" id="UP000241769">
    <property type="component" value="Unassembled WGS sequence"/>
</dbReference>
<dbReference type="OrthoDB" id="443318at2759"/>
<reference evidence="8 9" key="1">
    <citation type="journal article" date="2018" name="Genome Biol. Evol.">
        <title>Multiple Roots of Fruiting Body Formation in Amoebozoa.</title>
        <authorList>
            <person name="Hillmann F."/>
            <person name="Forbes G."/>
            <person name="Novohradska S."/>
            <person name="Ferling I."/>
            <person name="Riege K."/>
            <person name="Groth M."/>
            <person name="Westermann M."/>
            <person name="Marz M."/>
            <person name="Spaller T."/>
            <person name="Winckler T."/>
            <person name="Schaap P."/>
            <person name="Glockner G."/>
        </authorList>
    </citation>
    <scope>NUCLEOTIDE SEQUENCE [LARGE SCALE GENOMIC DNA]</scope>
    <source>
        <strain evidence="8 9">Jena</strain>
    </source>
</reference>
<evidence type="ECO:0000256" key="7">
    <source>
        <dbReference type="RuleBase" id="RU361156"/>
    </source>
</evidence>
<evidence type="ECO:0000256" key="4">
    <source>
        <dbReference type="ARBA" id="ARBA00022729"/>
    </source>
</evidence>
<dbReference type="PROSITE" id="PS00131">
    <property type="entry name" value="CARBOXYPEPT_SER_SER"/>
    <property type="match status" value="1"/>
</dbReference>
<accession>A0A2P6NY01</accession>
<evidence type="ECO:0000313" key="9">
    <source>
        <dbReference type="Proteomes" id="UP000241769"/>
    </source>
</evidence>
<dbReference type="STRING" id="1890364.A0A2P6NY01"/>
<keyword evidence="2 7" id="KW-0121">Carboxypeptidase</keyword>
<dbReference type="AlphaFoldDB" id="A0A2P6NY01"/>
<dbReference type="InterPro" id="IPR001563">
    <property type="entry name" value="Peptidase_S10"/>
</dbReference>
<evidence type="ECO:0000256" key="2">
    <source>
        <dbReference type="ARBA" id="ARBA00022645"/>
    </source>
</evidence>
<organism evidence="8 9">
    <name type="scientific">Planoprotostelium fungivorum</name>
    <dbReference type="NCBI Taxonomy" id="1890364"/>
    <lineage>
        <taxon>Eukaryota</taxon>
        <taxon>Amoebozoa</taxon>
        <taxon>Evosea</taxon>
        <taxon>Variosea</taxon>
        <taxon>Cavosteliida</taxon>
        <taxon>Cavosteliaceae</taxon>
        <taxon>Planoprotostelium</taxon>
    </lineage>
</organism>
<dbReference type="GO" id="GO:0006508">
    <property type="term" value="P:proteolysis"/>
    <property type="evidence" value="ECO:0007669"/>
    <property type="project" value="UniProtKB-KW"/>
</dbReference>
<evidence type="ECO:0000256" key="6">
    <source>
        <dbReference type="ARBA" id="ARBA00023180"/>
    </source>
</evidence>
<dbReference type="GO" id="GO:0004185">
    <property type="term" value="F:serine-type carboxypeptidase activity"/>
    <property type="evidence" value="ECO:0007669"/>
    <property type="project" value="UniProtKB-UniRule"/>
</dbReference>
<evidence type="ECO:0000256" key="5">
    <source>
        <dbReference type="ARBA" id="ARBA00022801"/>
    </source>
</evidence>
<evidence type="ECO:0000313" key="8">
    <source>
        <dbReference type="EMBL" id="PRP88822.1"/>
    </source>
</evidence>
<dbReference type="FunCoup" id="A0A2P6NY01">
    <property type="interactions" value="21"/>
</dbReference>
<gene>
    <name evidence="8" type="ORF">PROFUN_00290</name>
</gene>
<comment type="similarity">
    <text evidence="1 7">Belongs to the peptidase S10 family.</text>
</comment>
<keyword evidence="6" id="KW-0325">Glycoprotein</keyword>
<proteinExistence type="inferred from homology"/>
<name>A0A2P6NY01_9EUKA</name>
<protein>
    <recommendedName>
        <fullName evidence="7">Carboxypeptidase</fullName>
        <ecNumber evidence="7">3.4.16.-</ecNumber>
    </recommendedName>
</protein>
<dbReference type="InterPro" id="IPR018202">
    <property type="entry name" value="Ser_caboxypep_ser_AS"/>
</dbReference>
<dbReference type="PRINTS" id="PR00724">
    <property type="entry name" value="CRBOXYPTASEC"/>
</dbReference>
<dbReference type="PANTHER" id="PTHR11802:SF113">
    <property type="entry name" value="SERINE CARBOXYPEPTIDASE CTSA-4.1"/>
    <property type="match status" value="1"/>
</dbReference>